<evidence type="ECO:0000259" key="2">
    <source>
        <dbReference type="Pfam" id="PF11790"/>
    </source>
</evidence>
<evidence type="ECO:0000313" key="4">
    <source>
        <dbReference type="Proteomes" id="UP000298493"/>
    </source>
</evidence>
<dbReference type="EMBL" id="SNSC02000008">
    <property type="protein sequence ID" value="TID22255.1"/>
    <property type="molecule type" value="Genomic_DNA"/>
</dbReference>
<keyword evidence="4" id="KW-1185">Reference proteome</keyword>
<dbReference type="GO" id="GO:0009277">
    <property type="term" value="C:fungal-type cell wall"/>
    <property type="evidence" value="ECO:0007669"/>
    <property type="project" value="TreeGrafter"/>
</dbReference>
<dbReference type="STRING" id="86259.A0A4Z1P320"/>
<dbReference type="Gene3D" id="3.20.20.80">
    <property type="entry name" value="Glycosidases"/>
    <property type="match status" value="1"/>
</dbReference>
<dbReference type="PANTHER" id="PTHR34154:SF3">
    <property type="entry name" value="ALKALI-SENSITIVE LINKAGE PROTEIN 1"/>
    <property type="match status" value="1"/>
</dbReference>
<accession>A0A4Z1P320</accession>
<sequence>MLSNTLLPLACLATLTLAQADTSKRGLIYISDQKHKSDDQIWSSTYDLTWYYNYGLNPSPQLSSSKLQFVPMLWGAPKNPDTDTTFLDGVLKLVHDGTPLPHILTFNEPDGTTKTGGSNISPTVAATTWMRQVEPLRKYGIKVGSPAVTGSQMGMTWLQRFFAACNGGCNPDFMAVHWYGNFEGLTSYMREVSKTYRNISEIWVTEYALAHADLADSQRFFNQSAVLFDRWDNVTHYSYFGSFRSDVSRVGPNAAMLTQDGKFTDIGAWYLAETATGAIPQGGAARRPSLSAGWLLLLFATSSWFLV</sequence>
<evidence type="ECO:0000313" key="3">
    <source>
        <dbReference type="EMBL" id="TID22255.1"/>
    </source>
</evidence>
<dbReference type="Proteomes" id="UP000298493">
    <property type="component" value="Unassembled WGS sequence"/>
</dbReference>
<proteinExistence type="predicted"/>
<dbReference type="AlphaFoldDB" id="A0A4Z1P320"/>
<protein>
    <submittedName>
        <fullName evidence="3">Putative glycoside catalytic core protein</fullName>
    </submittedName>
</protein>
<dbReference type="InterPro" id="IPR024655">
    <property type="entry name" value="Asl1_glyco_hydro_catalytic"/>
</dbReference>
<dbReference type="PANTHER" id="PTHR34154">
    <property type="entry name" value="ALKALI-SENSITIVE LINKAGE PROTEIN 1"/>
    <property type="match status" value="1"/>
</dbReference>
<feature type="chain" id="PRO_5021408384" evidence="1">
    <location>
        <begin position="21"/>
        <end position="307"/>
    </location>
</feature>
<keyword evidence="1" id="KW-0732">Signal</keyword>
<organism evidence="3 4">
    <name type="scientific">Venturia nashicola</name>
    <dbReference type="NCBI Taxonomy" id="86259"/>
    <lineage>
        <taxon>Eukaryota</taxon>
        <taxon>Fungi</taxon>
        <taxon>Dikarya</taxon>
        <taxon>Ascomycota</taxon>
        <taxon>Pezizomycotina</taxon>
        <taxon>Dothideomycetes</taxon>
        <taxon>Pleosporomycetidae</taxon>
        <taxon>Venturiales</taxon>
        <taxon>Venturiaceae</taxon>
        <taxon>Venturia</taxon>
    </lineage>
</organism>
<dbReference type="SUPFAM" id="SSF51445">
    <property type="entry name" value="(Trans)glycosidases"/>
    <property type="match status" value="1"/>
</dbReference>
<gene>
    <name evidence="3" type="ORF">E6O75_ATG11049</name>
</gene>
<evidence type="ECO:0000256" key="1">
    <source>
        <dbReference type="SAM" id="SignalP"/>
    </source>
</evidence>
<reference evidence="3 4" key="1">
    <citation type="submission" date="2019-04" db="EMBL/GenBank/DDBJ databases">
        <title>High contiguity whole genome sequence and gene annotation resource for two Venturia nashicola isolates.</title>
        <authorList>
            <person name="Prokchorchik M."/>
            <person name="Won K."/>
            <person name="Lee Y."/>
            <person name="Choi E.D."/>
            <person name="Segonzac C."/>
            <person name="Sohn K.H."/>
        </authorList>
    </citation>
    <scope>NUCLEOTIDE SEQUENCE [LARGE SCALE GENOMIC DNA]</scope>
    <source>
        <strain evidence="3 4">PRI2</strain>
    </source>
</reference>
<comment type="caution">
    <text evidence="3">The sequence shown here is derived from an EMBL/GenBank/DDBJ whole genome shotgun (WGS) entry which is preliminary data.</text>
</comment>
<dbReference type="InterPro" id="IPR017853">
    <property type="entry name" value="GH"/>
</dbReference>
<name>A0A4Z1P320_9PEZI</name>
<dbReference type="InterPro" id="IPR053183">
    <property type="entry name" value="ASL1"/>
</dbReference>
<dbReference type="GO" id="GO:0071966">
    <property type="term" value="P:fungal-type cell wall polysaccharide metabolic process"/>
    <property type="evidence" value="ECO:0007669"/>
    <property type="project" value="TreeGrafter"/>
</dbReference>
<feature type="domain" description="Asl1-like glycosyl hydrolase catalytic" evidence="2">
    <location>
        <begin position="27"/>
        <end position="270"/>
    </location>
</feature>
<dbReference type="FunFam" id="3.20.20.80:FF:000207">
    <property type="entry name" value="Glycoside hydrolase family 128 protein"/>
    <property type="match status" value="1"/>
</dbReference>
<dbReference type="Pfam" id="PF11790">
    <property type="entry name" value="Glyco_hydro_cc"/>
    <property type="match status" value="1"/>
</dbReference>
<feature type="signal peptide" evidence="1">
    <location>
        <begin position="1"/>
        <end position="20"/>
    </location>
</feature>